<dbReference type="PRINTS" id="PR00081">
    <property type="entry name" value="GDHRDH"/>
</dbReference>
<dbReference type="InterPro" id="IPR020904">
    <property type="entry name" value="Sc_DH/Rdtase_CS"/>
</dbReference>
<feature type="domain" description="Ketoreductase" evidence="3">
    <location>
        <begin position="7"/>
        <end position="172"/>
    </location>
</feature>
<dbReference type="NCBIfam" id="NF005559">
    <property type="entry name" value="PRK07231.1"/>
    <property type="match status" value="1"/>
</dbReference>
<dbReference type="AlphaFoldDB" id="A0A927B174"/>
<evidence type="ECO:0000313" key="5">
    <source>
        <dbReference type="Proteomes" id="UP000653797"/>
    </source>
</evidence>
<gene>
    <name evidence="4" type="ORF">IC230_10765</name>
</gene>
<dbReference type="PROSITE" id="PS00061">
    <property type="entry name" value="ADH_SHORT"/>
    <property type="match status" value="1"/>
</dbReference>
<accession>A0A927B174</accession>
<protein>
    <submittedName>
        <fullName evidence="4">SDR family oxidoreductase</fullName>
    </submittedName>
</protein>
<evidence type="ECO:0000256" key="1">
    <source>
        <dbReference type="ARBA" id="ARBA00006484"/>
    </source>
</evidence>
<dbReference type="RefSeq" id="WP_191038990.1">
    <property type="nucleotide sequence ID" value="NZ_JACXAA010000003.1"/>
</dbReference>
<dbReference type="InterPro" id="IPR036291">
    <property type="entry name" value="NAD(P)-bd_dom_sf"/>
</dbReference>
<dbReference type="SUPFAM" id="SSF51735">
    <property type="entry name" value="NAD(P)-binding Rossmann-fold domains"/>
    <property type="match status" value="1"/>
</dbReference>
<comment type="caution">
    <text evidence="4">The sequence shown here is derived from an EMBL/GenBank/DDBJ whole genome shotgun (WGS) entry which is preliminary data.</text>
</comment>
<dbReference type="Pfam" id="PF13561">
    <property type="entry name" value="adh_short_C2"/>
    <property type="match status" value="1"/>
</dbReference>
<evidence type="ECO:0000313" key="4">
    <source>
        <dbReference type="EMBL" id="MBD2753372.1"/>
    </source>
</evidence>
<dbReference type="Gene3D" id="3.40.50.720">
    <property type="entry name" value="NAD(P)-binding Rossmann-like Domain"/>
    <property type="match status" value="1"/>
</dbReference>
<dbReference type="EMBL" id="JACXAA010000003">
    <property type="protein sequence ID" value="MBD2753372.1"/>
    <property type="molecule type" value="Genomic_DNA"/>
</dbReference>
<comment type="similarity">
    <text evidence="1">Belongs to the short-chain dehydrogenases/reductases (SDR) family.</text>
</comment>
<dbReference type="SMART" id="SM00822">
    <property type="entry name" value="PKS_KR"/>
    <property type="match status" value="1"/>
</dbReference>
<dbReference type="Proteomes" id="UP000653797">
    <property type="component" value="Unassembled WGS sequence"/>
</dbReference>
<dbReference type="InterPro" id="IPR057326">
    <property type="entry name" value="KR_dom"/>
</dbReference>
<dbReference type="PANTHER" id="PTHR43477:SF1">
    <property type="entry name" value="DIHYDROANTICAPSIN 7-DEHYDROGENASE"/>
    <property type="match status" value="1"/>
</dbReference>
<dbReference type="PRINTS" id="PR00080">
    <property type="entry name" value="SDRFAMILY"/>
</dbReference>
<keyword evidence="2" id="KW-0560">Oxidoreductase</keyword>
<reference evidence="4" key="1">
    <citation type="submission" date="2020-09" db="EMBL/GenBank/DDBJ databases">
        <authorList>
            <person name="Kim M.K."/>
        </authorList>
    </citation>
    <scope>NUCLEOTIDE SEQUENCE</scope>
    <source>
        <strain evidence="4">BT704</strain>
    </source>
</reference>
<sequence length="257" mass="27043">MFSLTNKTALVTGGASGIGLAISKTFAQAGASVHILDLNGDQAEQAASDIRQAGGQATSHAIDVSNQQQTVEVINQIAASGPIHILVNNAGVSHIGKAETTTEADFDRIVRINIKGVYNCLFATIPHLKANGGGVILNMASIAATLGLSDRFAYSMSKGAVLSMTLSVAKDYLNENIRCNCISPARVHTPFVDGFLAKNYPGQEAEMFEKLSKSQPIGRMAKPEEVGSLALYLCSDEAGFVTGCDYVLDGGFTRLNS</sequence>
<proteinExistence type="inferred from homology"/>
<evidence type="ECO:0000259" key="3">
    <source>
        <dbReference type="SMART" id="SM00822"/>
    </source>
</evidence>
<dbReference type="InterPro" id="IPR051122">
    <property type="entry name" value="SDR_DHRS6-like"/>
</dbReference>
<evidence type="ECO:0000256" key="2">
    <source>
        <dbReference type="ARBA" id="ARBA00023002"/>
    </source>
</evidence>
<name>A0A927B174_9BACT</name>
<dbReference type="GO" id="GO:0016491">
    <property type="term" value="F:oxidoreductase activity"/>
    <property type="evidence" value="ECO:0007669"/>
    <property type="project" value="UniProtKB-KW"/>
</dbReference>
<dbReference type="CDD" id="cd05233">
    <property type="entry name" value="SDR_c"/>
    <property type="match status" value="1"/>
</dbReference>
<keyword evidence="5" id="KW-1185">Reference proteome</keyword>
<dbReference type="InterPro" id="IPR002347">
    <property type="entry name" value="SDR_fam"/>
</dbReference>
<dbReference type="PANTHER" id="PTHR43477">
    <property type="entry name" value="DIHYDROANTICAPSIN 7-DEHYDROGENASE"/>
    <property type="match status" value="1"/>
</dbReference>
<dbReference type="FunFam" id="3.40.50.720:FF:000084">
    <property type="entry name" value="Short-chain dehydrogenase reductase"/>
    <property type="match status" value="1"/>
</dbReference>
<organism evidence="4 5">
    <name type="scientific">Spirosoma validum</name>
    <dbReference type="NCBI Taxonomy" id="2771355"/>
    <lineage>
        <taxon>Bacteria</taxon>
        <taxon>Pseudomonadati</taxon>
        <taxon>Bacteroidota</taxon>
        <taxon>Cytophagia</taxon>
        <taxon>Cytophagales</taxon>
        <taxon>Cytophagaceae</taxon>
        <taxon>Spirosoma</taxon>
    </lineage>
</organism>